<protein>
    <submittedName>
        <fullName evidence="1">Uncharacterized protein</fullName>
    </submittedName>
</protein>
<name>A0AAD4TCZ6_9MAGN</name>
<organism evidence="1 2">
    <name type="scientific">Papaver atlanticum</name>
    <dbReference type="NCBI Taxonomy" id="357466"/>
    <lineage>
        <taxon>Eukaryota</taxon>
        <taxon>Viridiplantae</taxon>
        <taxon>Streptophyta</taxon>
        <taxon>Embryophyta</taxon>
        <taxon>Tracheophyta</taxon>
        <taxon>Spermatophyta</taxon>
        <taxon>Magnoliopsida</taxon>
        <taxon>Ranunculales</taxon>
        <taxon>Papaveraceae</taxon>
        <taxon>Papaveroideae</taxon>
        <taxon>Papaver</taxon>
    </lineage>
</organism>
<keyword evidence="2" id="KW-1185">Reference proteome</keyword>
<dbReference type="EMBL" id="JAJJMB010002559">
    <property type="protein sequence ID" value="KAI3951106.1"/>
    <property type="molecule type" value="Genomic_DNA"/>
</dbReference>
<dbReference type="AlphaFoldDB" id="A0AAD4TCZ6"/>
<sequence>MKNRDEKKDGYFNLGRSAMSNNVMPNQVSLGLTMSINNVMLVGPALATRCSIARNTIEQTCYLLLCGTVDHEDSVTLSEQCHREEMPGLNLINVQEDCKSSGVAYIYWSASEGVDKGDLKFSRCGCETRHISKTTNKYQMLHRSCNGSWMQNNDDFVIELIFSSVQVYVGFFVVSDNKLCCNENNEISLPEISNTGGP</sequence>
<gene>
    <name evidence="1" type="ORF">MKW98_028510</name>
</gene>
<evidence type="ECO:0000313" key="1">
    <source>
        <dbReference type="EMBL" id="KAI3951106.1"/>
    </source>
</evidence>
<evidence type="ECO:0000313" key="2">
    <source>
        <dbReference type="Proteomes" id="UP001202328"/>
    </source>
</evidence>
<accession>A0AAD4TCZ6</accession>
<proteinExistence type="predicted"/>
<dbReference type="Proteomes" id="UP001202328">
    <property type="component" value="Unassembled WGS sequence"/>
</dbReference>
<reference evidence="1" key="1">
    <citation type="submission" date="2022-04" db="EMBL/GenBank/DDBJ databases">
        <title>A functionally conserved STORR gene fusion in Papaver species that diverged 16.8 million years ago.</title>
        <authorList>
            <person name="Catania T."/>
        </authorList>
    </citation>
    <scope>NUCLEOTIDE SEQUENCE</scope>
    <source>
        <strain evidence="1">S-188037</strain>
    </source>
</reference>
<comment type="caution">
    <text evidence="1">The sequence shown here is derived from an EMBL/GenBank/DDBJ whole genome shotgun (WGS) entry which is preliminary data.</text>
</comment>